<sequence>MKNRKSLVFLLGLCLIFSACKNDKTNEAQNEKSVVIKTEDQIQDENLTDNFYDLVDKANEDLSDEEKTFLAKTIKAIEAKDLESLSKNLGQPLKNEIGGDLRVLADKLTAIDYTGPILEIKEVTKKGDSFLVIGKCKEDSLVILLNKDGNKLTGLNIKLLSTISKNKDLKEDHQAFVDRAYDIIESLKKDDKESFAKYAKGLGQTGDDFDKMYDGLKTDLAMAGNTLTDKSKVKVSYAKDLIKTAPVDQNLVDVTLVFTFENIEKIVYDFTFTEDMDLVSIEISPDEKDD</sequence>
<reference evidence="3" key="1">
    <citation type="submission" date="2023-07" db="EMBL/GenBank/DDBJ databases">
        <title>FDA dAtabase for Regulatory Grade micrObial Sequences (FDA-ARGOS): Supporting development and validation of Infectious Disease Dx tests.</title>
        <authorList>
            <person name="Sproer C."/>
            <person name="Gronow S."/>
            <person name="Severitt S."/>
            <person name="Schroder I."/>
            <person name="Tallon L."/>
            <person name="Sadzewicz L."/>
            <person name="Zhao X."/>
            <person name="Boylan J."/>
            <person name="Ott S."/>
            <person name="Bowen H."/>
            <person name="Vavikolanu K."/>
            <person name="Hazen T."/>
            <person name="Aluvathingal J."/>
            <person name="Nadendla S."/>
            <person name="Lowell S."/>
            <person name="Myers T."/>
            <person name="Yan Y."/>
        </authorList>
    </citation>
    <scope>NUCLEOTIDE SEQUENCE [LARGE SCALE GENOMIC DNA]</scope>
    <source>
        <strain evidence="3">FDAARGOS_1538</strain>
    </source>
</reference>
<evidence type="ECO:0000313" key="2">
    <source>
        <dbReference type="EMBL" id="MCA2096241.1"/>
    </source>
</evidence>
<dbReference type="PROSITE" id="PS51257">
    <property type="entry name" value="PROKAR_LIPOPROTEIN"/>
    <property type="match status" value="1"/>
</dbReference>
<feature type="chain" id="PRO_5045640295" description="Lipoprotein" evidence="1">
    <location>
        <begin position="22"/>
        <end position="290"/>
    </location>
</feature>
<name>A0ABS7Z121_9FIRM</name>
<evidence type="ECO:0008006" key="4">
    <source>
        <dbReference type="Google" id="ProtNLM"/>
    </source>
</evidence>
<dbReference type="RefSeq" id="WP_209772687.1">
    <property type="nucleotide sequence ID" value="NZ_JAGGLO010000002.1"/>
</dbReference>
<organism evidence="2 3">
    <name type="scientific">Anaerococcus degeneri</name>
    <dbReference type="NCBI Taxonomy" id="361500"/>
    <lineage>
        <taxon>Bacteria</taxon>
        <taxon>Bacillati</taxon>
        <taxon>Bacillota</taxon>
        <taxon>Tissierellia</taxon>
        <taxon>Tissierellales</taxon>
        <taxon>Peptoniphilaceae</taxon>
        <taxon>Anaerococcus</taxon>
    </lineage>
</organism>
<dbReference type="Proteomes" id="UP001198374">
    <property type="component" value="Unassembled WGS sequence"/>
</dbReference>
<keyword evidence="1" id="KW-0732">Signal</keyword>
<dbReference type="EMBL" id="JAIWIY010000001">
    <property type="protein sequence ID" value="MCA2096241.1"/>
    <property type="molecule type" value="Genomic_DNA"/>
</dbReference>
<gene>
    <name evidence="2" type="ORF">LDJ82_04840</name>
</gene>
<evidence type="ECO:0000256" key="1">
    <source>
        <dbReference type="SAM" id="SignalP"/>
    </source>
</evidence>
<proteinExistence type="predicted"/>
<feature type="signal peptide" evidence="1">
    <location>
        <begin position="1"/>
        <end position="21"/>
    </location>
</feature>
<keyword evidence="3" id="KW-1185">Reference proteome</keyword>
<comment type="caution">
    <text evidence="2">The sequence shown here is derived from an EMBL/GenBank/DDBJ whole genome shotgun (WGS) entry which is preliminary data.</text>
</comment>
<accession>A0ABS7Z121</accession>
<protein>
    <recommendedName>
        <fullName evidence="4">Lipoprotein</fullName>
    </recommendedName>
</protein>
<evidence type="ECO:0000313" key="3">
    <source>
        <dbReference type="Proteomes" id="UP001198374"/>
    </source>
</evidence>